<name>A0A679IEF9_9ENTE</name>
<dbReference type="EMBL" id="AP022822">
    <property type="protein sequence ID" value="BCA86720.1"/>
    <property type="molecule type" value="Genomic_DNA"/>
</dbReference>
<dbReference type="InterPro" id="IPR050680">
    <property type="entry name" value="YpeA/RimI_acetyltransf"/>
</dbReference>
<accession>A0A679IEF9</accession>
<dbReference type="KEGG" id="esg:EsVE80_22430"/>
<dbReference type="GO" id="GO:0016747">
    <property type="term" value="F:acyltransferase activity, transferring groups other than amino-acyl groups"/>
    <property type="evidence" value="ECO:0007669"/>
    <property type="project" value="InterPro"/>
</dbReference>
<gene>
    <name evidence="4" type="ORF">EsVE80_22430</name>
</gene>
<protein>
    <submittedName>
        <fullName evidence="4">N-acetyltransferase</fullName>
    </submittedName>
</protein>
<keyword evidence="5" id="KW-1185">Reference proteome</keyword>
<keyword evidence="1 4" id="KW-0808">Transferase</keyword>
<evidence type="ECO:0000259" key="3">
    <source>
        <dbReference type="PROSITE" id="PS51186"/>
    </source>
</evidence>
<dbReference type="AlphaFoldDB" id="A0A679IEF9"/>
<evidence type="ECO:0000256" key="1">
    <source>
        <dbReference type="ARBA" id="ARBA00022679"/>
    </source>
</evidence>
<dbReference type="PANTHER" id="PTHR43420">
    <property type="entry name" value="ACETYLTRANSFERASE"/>
    <property type="match status" value="1"/>
</dbReference>
<evidence type="ECO:0000313" key="4">
    <source>
        <dbReference type="EMBL" id="BCA86720.1"/>
    </source>
</evidence>
<dbReference type="Proteomes" id="UP000502998">
    <property type="component" value="Chromosome"/>
</dbReference>
<reference evidence="4 5" key="1">
    <citation type="submission" date="2020-02" db="EMBL/GenBank/DDBJ databases">
        <title>Characterization of vanA genotype vancomycin-resistant Enterococcus saigonensis VE80.</title>
        <authorList>
            <person name="Harada T."/>
            <person name="Motooka D."/>
            <person name="Nakamura S."/>
            <person name="Yamamoto Y."/>
            <person name="Kawahara R."/>
            <person name="Kawatsu K."/>
        </authorList>
    </citation>
    <scope>NUCLEOTIDE SEQUENCE [LARGE SCALE GENOMIC DNA]</scope>
    <source>
        <strain evidence="4 5">VE80</strain>
    </source>
</reference>
<feature type="domain" description="N-acetyltransferase" evidence="3">
    <location>
        <begin position="31"/>
        <end position="191"/>
    </location>
</feature>
<dbReference type="CDD" id="cd04301">
    <property type="entry name" value="NAT_SF"/>
    <property type="match status" value="1"/>
</dbReference>
<dbReference type="Gene3D" id="3.40.630.30">
    <property type="match status" value="1"/>
</dbReference>
<dbReference type="PANTHER" id="PTHR43420:SF49">
    <property type="entry name" value="AMINO GROUP ACETYL TRANSFERASE"/>
    <property type="match status" value="1"/>
</dbReference>
<dbReference type="PROSITE" id="PS51186">
    <property type="entry name" value="GNAT"/>
    <property type="match status" value="1"/>
</dbReference>
<proteinExistence type="predicted"/>
<dbReference type="SUPFAM" id="SSF55729">
    <property type="entry name" value="Acyl-CoA N-acyltransferases (Nat)"/>
    <property type="match status" value="1"/>
</dbReference>
<evidence type="ECO:0000313" key="5">
    <source>
        <dbReference type="Proteomes" id="UP000502998"/>
    </source>
</evidence>
<keyword evidence="2" id="KW-0012">Acyltransferase</keyword>
<dbReference type="Pfam" id="PF00583">
    <property type="entry name" value="Acetyltransf_1"/>
    <property type="match status" value="1"/>
</dbReference>
<sequence>MLLDKSIPYKEVWMKRQLTRPILAATLPKGFSFQFYQKGDEKSWSEIETSVLEFENKAEAMNYFKQTFAPYQEKLVKQMLFVKDADGKKVATCTAWQKEILGQRYPLFHWLAVAPDYQGLGLAKALVARTLQLFQNIMSEDAAIYLHTQTWSHTAIGLYEKFGFTLMPDNLDGTCNPDYPQVIALLEQLKK</sequence>
<organism evidence="4 5">
    <name type="scientific">Enterococcus saigonensis</name>
    <dbReference type="NCBI Taxonomy" id="1805431"/>
    <lineage>
        <taxon>Bacteria</taxon>
        <taxon>Bacillati</taxon>
        <taxon>Bacillota</taxon>
        <taxon>Bacilli</taxon>
        <taxon>Lactobacillales</taxon>
        <taxon>Enterococcaceae</taxon>
        <taxon>Enterococcus</taxon>
    </lineage>
</organism>
<dbReference type="InterPro" id="IPR000182">
    <property type="entry name" value="GNAT_dom"/>
</dbReference>
<evidence type="ECO:0000256" key="2">
    <source>
        <dbReference type="ARBA" id="ARBA00023315"/>
    </source>
</evidence>
<dbReference type="InterPro" id="IPR016181">
    <property type="entry name" value="Acyl_CoA_acyltransferase"/>
</dbReference>